<dbReference type="EMBL" id="CM044707">
    <property type="protein sequence ID" value="KAI5654704.1"/>
    <property type="molecule type" value="Genomic_DNA"/>
</dbReference>
<keyword evidence="2" id="KW-1185">Reference proteome</keyword>
<sequence>MVSGYHTVYIGNPTNHNTHSVGYQSTGIDRRMMTSMLQEVDDMASVVIQEPPSSPSQMVVFAKKVQTIIRRCMVSIGSTLGCTLLQHNIQQTFSSLSSGSGTLQMPPPPGLGFAPFQSPHSTSFGFSGFVHPLLRVQLASTFDEEERTDDMNVVQHYRFEHRVGKKTMRFTLSDWP</sequence>
<name>A0ACC0A3F7_CATRO</name>
<accession>A0ACC0A3F7</accession>
<protein>
    <submittedName>
        <fullName evidence="1">Uncharacterized protein</fullName>
    </submittedName>
</protein>
<gene>
    <name evidence="1" type="ORF">M9H77_31891</name>
</gene>
<evidence type="ECO:0000313" key="1">
    <source>
        <dbReference type="EMBL" id="KAI5654704.1"/>
    </source>
</evidence>
<proteinExistence type="predicted"/>
<dbReference type="Proteomes" id="UP001060085">
    <property type="component" value="Linkage Group LG07"/>
</dbReference>
<evidence type="ECO:0000313" key="2">
    <source>
        <dbReference type="Proteomes" id="UP001060085"/>
    </source>
</evidence>
<organism evidence="1 2">
    <name type="scientific">Catharanthus roseus</name>
    <name type="common">Madagascar periwinkle</name>
    <name type="synonym">Vinca rosea</name>
    <dbReference type="NCBI Taxonomy" id="4058"/>
    <lineage>
        <taxon>Eukaryota</taxon>
        <taxon>Viridiplantae</taxon>
        <taxon>Streptophyta</taxon>
        <taxon>Embryophyta</taxon>
        <taxon>Tracheophyta</taxon>
        <taxon>Spermatophyta</taxon>
        <taxon>Magnoliopsida</taxon>
        <taxon>eudicotyledons</taxon>
        <taxon>Gunneridae</taxon>
        <taxon>Pentapetalae</taxon>
        <taxon>asterids</taxon>
        <taxon>lamiids</taxon>
        <taxon>Gentianales</taxon>
        <taxon>Apocynaceae</taxon>
        <taxon>Rauvolfioideae</taxon>
        <taxon>Vinceae</taxon>
        <taxon>Catharanthinae</taxon>
        <taxon>Catharanthus</taxon>
    </lineage>
</organism>
<reference evidence="2" key="1">
    <citation type="journal article" date="2023" name="Nat. Plants">
        <title>Single-cell RNA sequencing provides a high-resolution roadmap for understanding the multicellular compartmentation of specialized metabolism.</title>
        <authorList>
            <person name="Sun S."/>
            <person name="Shen X."/>
            <person name="Li Y."/>
            <person name="Li Y."/>
            <person name="Wang S."/>
            <person name="Li R."/>
            <person name="Zhang H."/>
            <person name="Shen G."/>
            <person name="Guo B."/>
            <person name="Wei J."/>
            <person name="Xu J."/>
            <person name="St-Pierre B."/>
            <person name="Chen S."/>
            <person name="Sun C."/>
        </authorList>
    </citation>
    <scope>NUCLEOTIDE SEQUENCE [LARGE SCALE GENOMIC DNA]</scope>
</reference>
<comment type="caution">
    <text evidence="1">The sequence shown here is derived from an EMBL/GenBank/DDBJ whole genome shotgun (WGS) entry which is preliminary data.</text>
</comment>